<reference evidence="2 3" key="1">
    <citation type="submission" date="2023-08" db="EMBL/GenBank/DDBJ databases">
        <title>Implementing the SeqCode for naming new Mesorhizobium species isolated from Vachellia karroo root nodules.</title>
        <authorList>
            <person name="Van Lill M."/>
        </authorList>
    </citation>
    <scope>NUCLEOTIDE SEQUENCE [LARGE SCALE GENOMIC DNA]</scope>
    <source>
        <strain evidence="2 3">VK4B</strain>
    </source>
</reference>
<dbReference type="Pfam" id="PF13649">
    <property type="entry name" value="Methyltransf_25"/>
    <property type="match status" value="1"/>
</dbReference>
<dbReference type="Gene3D" id="3.40.50.150">
    <property type="entry name" value="Vaccinia Virus protein VP39"/>
    <property type="match status" value="1"/>
</dbReference>
<accession>A0ABU5ATS1</accession>
<organism evidence="2 3">
    <name type="scientific">Mesorhizobium abyssinicae</name>
    <dbReference type="NCBI Taxonomy" id="1209958"/>
    <lineage>
        <taxon>Bacteria</taxon>
        <taxon>Pseudomonadati</taxon>
        <taxon>Pseudomonadota</taxon>
        <taxon>Alphaproteobacteria</taxon>
        <taxon>Hyphomicrobiales</taxon>
        <taxon>Phyllobacteriaceae</taxon>
        <taxon>Mesorhizobium</taxon>
    </lineage>
</organism>
<name>A0ABU5ATS1_9HYPH</name>
<keyword evidence="2" id="KW-0808">Transferase</keyword>
<dbReference type="CDD" id="cd02440">
    <property type="entry name" value="AdoMet_MTases"/>
    <property type="match status" value="1"/>
</dbReference>
<dbReference type="InterPro" id="IPR041698">
    <property type="entry name" value="Methyltransf_25"/>
</dbReference>
<evidence type="ECO:0000313" key="3">
    <source>
        <dbReference type="Proteomes" id="UP001276564"/>
    </source>
</evidence>
<keyword evidence="2" id="KW-0489">Methyltransferase</keyword>
<dbReference type="GO" id="GO:0008168">
    <property type="term" value="F:methyltransferase activity"/>
    <property type="evidence" value="ECO:0007669"/>
    <property type="project" value="UniProtKB-KW"/>
</dbReference>
<comment type="caution">
    <text evidence="2">The sequence shown here is derived from an EMBL/GenBank/DDBJ whole genome shotgun (WGS) entry which is preliminary data.</text>
</comment>
<protein>
    <submittedName>
        <fullName evidence="2">Methyltransferase domain-containing protein</fullName>
    </submittedName>
</protein>
<dbReference type="GO" id="GO:0032259">
    <property type="term" value="P:methylation"/>
    <property type="evidence" value="ECO:0007669"/>
    <property type="project" value="UniProtKB-KW"/>
</dbReference>
<gene>
    <name evidence="2" type="ORF">RFM23_23480</name>
</gene>
<proteinExistence type="predicted"/>
<sequence length="245" mass="26943">MAQAQGTAHWDENHSRGFLDNGRYFVPERERQIGIIADLIPQPAPGNLLVELCPGEGLLSRALLERFPDCHVLALDGSAQMLEQTRATCRDQAGRLTTAAFELAQRDWRRFAEPPHAVVSSLAIHHLDGRQKQELFADLAAALKPGGVLVVADIVRPPTASGLDIAARQWDEAVRMRALAIDGDLAAFAEFNRLGWNYFRNPDGEPIDKPSSLAEQLSWLAQAGFTEVDCAWLFAGHAIFSGRKP</sequence>
<dbReference type="Proteomes" id="UP001276564">
    <property type="component" value="Unassembled WGS sequence"/>
</dbReference>
<evidence type="ECO:0000259" key="1">
    <source>
        <dbReference type="Pfam" id="PF13649"/>
    </source>
</evidence>
<dbReference type="EMBL" id="JAVIIP010000014">
    <property type="protein sequence ID" value="MDX8540589.1"/>
    <property type="molecule type" value="Genomic_DNA"/>
</dbReference>
<dbReference type="SUPFAM" id="SSF53335">
    <property type="entry name" value="S-adenosyl-L-methionine-dependent methyltransferases"/>
    <property type="match status" value="1"/>
</dbReference>
<dbReference type="InterPro" id="IPR029063">
    <property type="entry name" value="SAM-dependent_MTases_sf"/>
</dbReference>
<feature type="domain" description="Methyltransferase" evidence="1">
    <location>
        <begin position="51"/>
        <end position="147"/>
    </location>
</feature>
<evidence type="ECO:0000313" key="2">
    <source>
        <dbReference type="EMBL" id="MDX8540589.1"/>
    </source>
</evidence>
<dbReference type="RefSeq" id="WP_320321474.1">
    <property type="nucleotide sequence ID" value="NZ_JAVIIP010000014.1"/>
</dbReference>
<keyword evidence="3" id="KW-1185">Reference proteome</keyword>